<evidence type="ECO:0000259" key="10">
    <source>
        <dbReference type="PROSITE" id="PS50110"/>
    </source>
</evidence>
<keyword evidence="5" id="KW-0808">Transferase</keyword>
<dbReference type="InterPro" id="IPR011006">
    <property type="entry name" value="CheY-like_superfamily"/>
</dbReference>
<reference evidence="11 12" key="1">
    <citation type="journal article" date="2021" name="Sci. Rep.">
        <title>The distribution of antibiotic resistance genes in chicken gut microbiota commensals.</title>
        <authorList>
            <person name="Juricova H."/>
            <person name="Matiasovicova J."/>
            <person name="Kubasova T."/>
            <person name="Cejkova D."/>
            <person name="Rychlik I."/>
        </authorList>
    </citation>
    <scope>NUCLEOTIDE SEQUENCE [LARGE SCALE GENOMIC DNA]</scope>
    <source>
        <strain evidence="11 12">An770</strain>
    </source>
</reference>
<dbReference type="InterPro" id="IPR036890">
    <property type="entry name" value="HATPase_C_sf"/>
</dbReference>
<dbReference type="PROSITE" id="PS50109">
    <property type="entry name" value="HIS_KIN"/>
    <property type="match status" value="1"/>
</dbReference>
<feature type="domain" description="Histidine kinase" evidence="9">
    <location>
        <begin position="152"/>
        <end position="365"/>
    </location>
</feature>
<dbReference type="PANTHER" id="PTHR43547:SF2">
    <property type="entry name" value="HYBRID SIGNAL TRANSDUCTION HISTIDINE KINASE C"/>
    <property type="match status" value="1"/>
</dbReference>
<evidence type="ECO:0000259" key="9">
    <source>
        <dbReference type="PROSITE" id="PS50109"/>
    </source>
</evidence>
<keyword evidence="4 8" id="KW-0597">Phosphoprotein</keyword>
<organism evidence="11 12">
    <name type="scientific">Drancourtella massiliensis</name>
    <dbReference type="NCBI Taxonomy" id="1632013"/>
    <lineage>
        <taxon>Bacteria</taxon>
        <taxon>Bacillati</taxon>
        <taxon>Bacillota</taxon>
        <taxon>Clostridia</taxon>
        <taxon>Eubacteriales</taxon>
        <taxon>Oscillospiraceae</taxon>
        <taxon>Drancourtella</taxon>
    </lineage>
</organism>
<comment type="catalytic activity">
    <reaction evidence="1">
        <text>ATP + protein L-histidine = ADP + protein N-phospho-L-histidine.</text>
        <dbReference type="EC" id="2.7.13.3"/>
    </reaction>
</comment>
<name>A0ABS2EGL4_9FIRM</name>
<dbReference type="InterPro" id="IPR003661">
    <property type="entry name" value="HisK_dim/P_dom"/>
</dbReference>
<evidence type="ECO:0000256" key="8">
    <source>
        <dbReference type="PROSITE-ProRule" id="PRU00169"/>
    </source>
</evidence>
<dbReference type="Gene3D" id="6.10.250.690">
    <property type="match status" value="1"/>
</dbReference>
<dbReference type="SMART" id="SM00388">
    <property type="entry name" value="HisKA"/>
    <property type="match status" value="1"/>
</dbReference>
<evidence type="ECO:0000256" key="6">
    <source>
        <dbReference type="ARBA" id="ARBA00023012"/>
    </source>
</evidence>
<dbReference type="CDD" id="cd17574">
    <property type="entry name" value="REC_OmpR"/>
    <property type="match status" value="1"/>
</dbReference>
<accession>A0ABS2EGL4</accession>
<evidence type="ECO:0000256" key="7">
    <source>
        <dbReference type="ARBA" id="ARBA00024867"/>
    </source>
</evidence>
<dbReference type="InterPro" id="IPR005467">
    <property type="entry name" value="His_kinase_dom"/>
</dbReference>
<dbReference type="Gene3D" id="1.10.287.130">
    <property type="match status" value="1"/>
</dbReference>
<keyword evidence="12" id="KW-1185">Reference proteome</keyword>
<dbReference type="Gene3D" id="3.30.565.10">
    <property type="entry name" value="Histidine kinase-like ATPase, C-terminal domain"/>
    <property type="match status" value="1"/>
</dbReference>
<dbReference type="Proteomes" id="UP000775686">
    <property type="component" value="Unassembled WGS sequence"/>
</dbReference>
<dbReference type="PANTHER" id="PTHR43547">
    <property type="entry name" value="TWO-COMPONENT HISTIDINE KINASE"/>
    <property type="match status" value="1"/>
</dbReference>
<dbReference type="InterPro" id="IPR036097">
    <property type="entry name" value="HisK_dim/P_sf"/>
</dbReference>
<evidence type="ECO:0000313" key="12">
    <source>
        <dbReference type="Proteomes" id="UP000775686"/>
    </source>
</evidence>
<keyword evidence="6" id="KW-0902">Two-component regulatory system</keyword>
<evidence type="ECO:0000313" key="11">
    <source>
        <dbReference type="EMBL" id="MBM6744145.1"/>
    </source>
</evidence>
<protein>
    <recommendedName>
        <fullName evidence="3">Stage 0 sporulation protein A homolog</fullName>
        <ecNumber evidence="2">2.7.13.3</ecNumber>
    </recommendedName>
</protein>
<comment type="caution">
    <text evidence="11">The sequence shown here is derived from an EMBL/GenBank/DDBJ whole genome shotgun (WGS) entry which is preliminary data.</text>
</comment>
<dbReference type="Gene3D" id="3.40.50.2300">
    <property type="match status" value="1"/>
</dbReference>
<keyword evidence="5" id="KW-0418">Kinase</keyword>
<dbReference type="SUPFAM" id="SSF52172">
    <property type="entry name" value="CheY-like"/>
    <property type="match status" value="1"/>
</dbReference>
<dbReference type="InterPro" id="IPR001789">
    <property type="entry name" value="Sig_transdc_resp-reg_receiver"/>
</dbReference>
<evidence type="ECO:0000256" key="1">
    <source>
        <dbReference type="ARBA" id="ARBA00000085"/>
    </source>
</evidence>
<evidence type="ECO:0000256" key="4">
    <source>
        <dbReference type="ARBA" id="ARBA00022553"/>
    </source>
</evidence>
<dbReference type="Pfam" id="PF00072">
    <property type="entry name" value="Response_reg"/>
    <property type="match status" value="1"/>
</dbReference>
<dbReference type="SMART" id="SM00387">
    <property type="entry name" value="HATPase_c"/>
    <property type="match status" value="1"/>
</dbReference>
<evidence type="ECO:0000256" key="5">
    <source>
        <dbReference type="ARBA" id="ARBA00022777"/>
    </source>
</evidence>
<feature type="modified residue" description="4-aspartylphosphate" evidence="8">
    <location>
        <position position="52"/>
    </location>
</feature>
<gene>
    <name evidence="11" type="ORF">H6A32_07455</name>
</gene>
<dbReference type="Pfam" id="PF00512">
    <property type="entry name" value="HisKA"/>
    <property type="match status" value="1"/>
</dbReference>
<dbReference type="Pfam" id="PF02518">
    <property type="entry name" value="HATPase_c"/>
    <property type="match status" value="1"/>
</dbReference>
<dbReference type="EC" id="2.7.13.3" evidence="2"/>
<dbReference type="CDD" id="cd00082">
    <property type="entry name" value="HisKA"/>
    <property type="match status" value="1"/>
</dbReference>
<comment type="function">
    <text evidence="7">May play the central regulatory role in sporulation. It may be an element of the effector pathway responsible for the activation of sporulation genes in response to nutritional stress. Spo0A may act in concert with spo0H (a sigma factor) to control the expression of some genes that are critical to the sporulation process.</text>
</comment>
<feature type="domain" description="Response regulatory" evidence="10">
    <location>
        <begin position="4"/>
        <end position="116"/>
    </location>
</feature>
<evidence type="ECO:0000256" key="3">
    <source>
        <dbReference type="ARBA" id="ARBA00018672"/>
    </source>
</evidence>
<dbReference type="SUPFAM" id="SSF55874">
    <property type="entry name" value="ATPase domain of HSP90 chaperone/DNA topoisomerase II/histidine kinase"/>
    <property type="match status" value="1"/>
</dbReference>
<dbReference type="SMART" id="SM00448">
    <property type="entry name" value="REC"/>
    <property type="match status" value="1"/>
</dbReference>
<dbReference type="PROSITE" id="PS50110">
    <property type="entry name" value="RESPONSE_REGULATORY"/>
    <property type="match status" value="1"/>
</dbReference>
<dbReference type="EMBL" id="JACJKH010000011">
    <property type="protein sequence ID" value="MBM6744145.1"/>
    <property type="molecule type" value="Genomic_DNA"/>
</dbReference>
<dbReference type="InterPro" id="IPR003594">
    <property type="entry name" value="HATPase_dom"/>
</dbReference>
<evidence type="ECO:0000256" key="2">
    <source>
        <dbReference type="ARBA" id="ARBA00012438"/>
    </source>
</evidence>
<sequence>MSYKILLVDDDQDLVEMLCRYFRLKGYEMLTAVNGMDAVKKSGEGPDLILLDINMPGMDGLEVCRRIRDQVSCPILFLTARVEEQDRVNGLMMGGDDYIVKPFSLKELEARVLAHLRREERHQQFDHMKEELAQNNQKMWRMVEDEQVLRSAIAHDLRTPLTVLKGYQEMMMEFIPEEKLDREALLDMLKESMGQVERLERFLDRMRAFSALEREPISCMDTTAAEIAEQIEKTGEMLAAASGKQFEIFAGGEGEKLTLDRDLILEVAENLITNALRYAASKVSVVVCREADRLVLEVKDDGTGFTISEEEAKQAFTSANPRDDLKHFGLGMYISEAFCKKHGGHLEVENQRDGACVRAYFRFVHG</sequence>
<proteinExistence type="predicted"/>
<dbReference type="SUPFAM" id="SSF47384">
    <property type="entry name" value="Homodimeric domain of signal transducing histidine kinase"/>
    <property type="match status" value="1"/>
</dbReference>